<dbReference type="Gene3D" id="1.10.260.40">
    <property type="entry name" value="lambda repressor-like DNA-binding domains"/>
    <property type="match status" value="1"/>
</dbReference>
<reference evidence="2 3" key="2">
    <citation type="submission" date="2020-03" db="EMBL/GenBank/DDBJ databases">
        <authorList>
            <person name="Ichikawa N."/>
            <person name="Kimura A."/>
            <person name="Kitahashi Y."/>
            <person name="Uohara A."/>
        </authorList>
    </citation>
    <scope>NUCLEOTIDE SEQUENCE [LARGE SCALE GENOMIC DNA]</scope>
    <source>
        <strain evidence="2 3">NBRC 107702</strain>
    </source>
</reference>
<dbReference type="AlphaFoldDB" id="A0A6F8XP00"/>
<dbReference type="SUPFAM" id="SSF47413">
    <property type="entry name" value="lambda repressor-like DNA-binding domains"/>
    <property type="match status" value="1"/>
</dbReference>
<dbReference type="KEGG" id="pfla:Pflav_019370"/>
<keyword evidence="3" id="KW-1185">Reference proteome</keyword>
<evidence type="ECO:0000259" key="1">
    <source>
        <dbReference type="PROSITE" id="PS50943"/>
    </source>
</evidence>
<dbReference type="CDD" id="cd00093">
    <property type="entry name" value="HTH_XRE"/>
    <property type="match status" value="1"/>
</dbReference>
<proteinExistence type="predicted"/>
<reference evidence="2 3" key="1">
    <citation type="submission" date="2020-03" db="EMBL/GenBank/DDBJ databases">
        <title>Whole genome shotgun sequence of Phytohabitans flavus NBRC 107702.</title>
        <authorList>
            <person name="Komaki H."/>
            <person name="Tamura T."/>
        </authorList>
    </citation>
    <scope>NUCLEOTIDE SEQUENCE [LARGE SCALE GENOMIC DNA]</scope>
    <source>
        <strain evidence="2 3">NBRC 107702</strain>
    </source>
</reference>
<dbReference type="InterPro" id="IPR001387">
    <property type="entry name" value="Cro/C1-type_HTH"/>
</dbReference>
<dbReference type="GO" id="GO:0003677">
    <property type="term" value="F:DNA binding"/>
    <property type="evidence" value="ECO:0007669"/>
    <property type="project" value="InterPro"/>
</dbReference>
<dbReference type="InterPro" id="IPR010982">
    <property type="entry name" value="Lambda_DNA-bd_dom_sf"/>
</dbReference>
<name>A0A6F8XP00_9ACTN</name>
<dbReference type="PROSITE" id="PS50943">
    <property type="entry name" value="HTH_CROC1"/>
    <property type="match status" value="1"/>
</dbReference>
<evidence type="ECO:0000313" key="2">
    <source>
        <dbReference type="EMBL" id="BCB75527.1"/>
    </source>
</evidence>
<dbReference type="SUPFAM" id="SSF48452">
    <property type="entry name" value="TPR-like"/>
    <property type="match status" value="1"/>
</dbReference>
<feature type="domain" description="HTH cro/C1-type" evidence="1">
    <location>
        <begin position="8"/>
        <end position="62"/>
    </location>
</feature>
<dbReference type="RefSeq" id="WP_173035371.1">
    <property type="nucleotide sequence ID" value="NZ_AP022870.1"/>
</dbReference>
<evidence type="ECO:0000313" key="3">
    <source>
        <dbReference type="Proteomes" id="UP000502508"/>
    </source>
</evidence>
<accession>A0A6F8XP00</accession>
<dbReference type="Gene3D" id="1.25.40.10">
    <property type="entry name" value="Tetratricopeptide repeat domain"/>
    <property type="match status" value="1"/>
</dbReference>
<gene>
    <name evidence="2" type="ORF">Pflav_019370</name>
</gene>
<dbReference type="EMBL" id="AP022870">
    <property type="protein sequence ID" value="BCB75527.1"/>
    <property type="molecule type" value="Genomic_DNA"/>
</dbReference>
<dbReference type="InterPro" id="IPR011990">
    <property type="entry name" value="TPR-like_helical_dom_sf"/>
</dbReference>
<dbReference type="SMART" id="SM00530">
    <property type="entry name" value="HTH_XRE"/>
    <property type="match status" value="1"/>
</dbReference>
<dbReference type="Pfam" id="PF13560">
    <property type="entry name" value="HTH_31"/>
    <property type="match status" value="1"/>
</dbReference>
<protein>
    <submittedName>
        <fullName evidence="2">Transcriptional regulator</fullName>
    </submittedName>
</protein>
<organism evidence="2 3">
    <name type="scientific">Phytohabitans flavus</name>
    <dbReference type="NCBI Taxonomy" id="1076124"/>
    <lineage>
        <taxon>Bacteria</taxon>
        <taxon>Bacillati</taxon>
        <taxon>Actinomycetota</taxon>
        <taxon>Actinomycetes</taxon>
        <taxon>Micromonosporales</taxon>
        <taxon>Micromonosporaceae</taxon>
    </lineage>
</organism>
<sequence length="417" mass="44239">MDTFGEALRRARRRAGLSLDTLEARVNFSKSYISKVENGRRPGSREFAEHCDTALDASGDLVAAYEQDAVQRGPAAAGTVAFHDVYRRTFLNLGAAAAAAGVAGLAGIDLQDGAELTEADLDQLNRSVVRLRALDARHGAADLWDVAAARARGIASLLDHAEYSDQVGAALVELAGRAFMCAGWLATDAGQHDGAHASYTEALAIAGQAGSPEIQVHALSNLALHAGVQRRPRPALRYVAAAERALPAQPLGRVPAMLAMRRGRLLAMLGDVDGAKQAFTAARHTLDGDQAAPVSWLGFFGHAEIDAVEADAALDLRKPKRGAILLEESLAAYDPRFARNRCLHLVRLAKARTSAGQVDAGAHATSEALDLLDSDVASVRVGTELRLLAEQLHQHRKLPAVADVLARYRTTPYGAPA</sequence>
<dbReference type="Proteomes" id="UP000502508">
    <property type="component" value="Chromosome"/>
</dbReference>